<reference evidence="1 2" key="1">
    <citation type="submission" date="2016-07" db="EMBL/GenBank/DDBJ databases">
        <title>Pervasive Adenine N6-methylation of Active Genes in Fungi.</title>
        <authorList>
            <consortium name="DOE Joint Genome Institute"/>
            <person name="Mondo S.J."/>
            <person name="Dannebaum R.O."/>
            <person name="Kuo R.C."/>
            <person name="Labutti K."/>
            <person name="Haridas S."/>
            <person name="Kuo A."/>
            <person name="Salamov A."/>
            <person name="Ahrendt S.R."/>
            <person name="Lipzen A."/>
            <person name="Sullivan W."/>
            <person name="Andreopoulos W.B."/>
            <person name="Clum A."/>
            <person name="Lindquist E."/>
            <person name="Daum C."/>
            <person name="Ramamoorthy G.K."/>
            <person name="Gryganskyi A."/>
            <person name="Culley D."/>
            <person name="Magnuson J.K."/>
            <person name="James T.Y."/>
            <person name="O'Malley M.A."/>
            <person name="Stajich J.E."/>
            <person name="Spatafora J.W."/>
            <person name="Visel A."/>
            <person name="Grigoriev I.V."/>
        </authorList>
    </citation>
    <scope>NUCLEOTIDE SEQUENCE [LARGE SCALE GENOMIC DNA]</scope>
    <source>
        <strain evidence="1 2">CBS 129021</strain>
    </source>
</reference>
<protein>
    <submittedName>
        <fullName evidence="1">Uncharacterized protein</fullName>
    </submittedName>
</protein>
<dbReference type="EMBL" id="MCFJ01000013">
    <property type="protein sequence ID" value="ORY59766.1"/>
    <property type="molecule type" value="Genomic_DNA"/>
</dbReference>
<dbReference type="InParanoid" id="A0A1Y2DKV9"/>
<evidence type="ECO:0000313" key="2">
    <source>
        <dbReference type="Proteomes" id="UP000193689"/>
    </source>
</evidence>
<dbReference type="InterPro" id="IPR029063">
    <property type="entry name" value="SAM-dependent_MTases_sf"/>
</dbReference>
<dbReference type="Gene3D" id="3.40.50.150">
    <property type="entry name" value="Vaccinia Virus protein VP39"/>
    <property type="match status" value="1"/>
</dbReference>
<dbReference type="GeneID" id="63780532"/>
<organism evidence="1 2">
    <name type="scientific">Pseudomassariella vexata</name>
    <dbReference type="NCBI Taxonomy" id="1141098"/>
    <lineage>
        <taxon>Eukaryota</taxon>
        <taxon>Fungi</taxon>
        <taxon>Dikarya</taxon>
        <taxon>Ascomycota</taxon>
        <taxon>Pezizomycotina</taxon>
        <taxon>Sordariomycetes</taxon>
        <taxon>Xylariomycetidae</taxon>
        <taxon>Amphisphaeriales</taxon>
        <taxon>Pseudomassariaceae</taxon>
        <taxon>Pseudomassariella</taxon>
    </lineage>
</organism>
<accession>A0A1Y2DKV9</accession>
<name>A0A1Y2DKV9_9PEZI</name>
<dbReference type="RefSeq" id="XP_040712340.1">
    <property type="nucleotide sequence ID" value="XM_040864320.1"/>
</dbReference>
<keyword evidence="2" id="KW-1185">Reference proteome</keyword>
<proteinExistence type="predicted"/>
<evidence type="ECO:0000313" key="1">
    <source>
        <dbReference type="EMBL" id="ORY59766.1"/>
    </source>
</evidence>
<sequence>MSVLHASFNGQAALPNIRRLLNPDLFILVCELTPTNLLLTDMTVGTLPGWWFILRRGGLWVSRWDVTLKKTGFVGIDTMTPNISSLLPANLFISHAVDFKIMLLRGPFAAKGRYPAVRTDALAVIGGTTSSMCRQLCFFTAHRFKVK</sequence>
<dbReference type="AlphaFoldDB" id="A0A1Y2DKV9"/>
<dbReference type="STRING" id="1141098.A0A1Y2DKV9"/>
<comment type="caution">
    <text evidence="1">The sequence shown here is derived from an EMBL/GenBank/DDBJ whole genome shotgun (WGS) entry which is preliminary data.</text>
</comment>
<dbReference type="Proteomes" id="UP000193689">
    <property type="component" value="Unassembled WGS sequence"/>
</dbReference>
<gene>
    <name evidence="1" type="ORF">BCR38DRAFT_488785</name>
</gene>